<comment type="caution">
    <text evidence="1">The sequence shown here is derived from an EMBL/GenBank/DDBJ whole genome shotgun (WGS) entry which is preliminary data.</text>
</comment>
<reference evidence="1" key="2">
    <citation type="submission" date="2020-11" db="EMBL/GenBank/DDBJ databases">
        <authorList>
            <person name="McCartney M.A."/>
            <person name="Auch B."/>
            <person name="Kono T."/>
            <person name="Mallez S."/>
            <person name="Becker A."/>
            <person name="Gohl D.M."/>
            <person name="Silverstein K.A.T."/>
            <person name="Koren S."/>
            <person name="Bechman K.B."/>
            <person name="Herman A."/>
            <person name="Abrahante J.E."/>
            <person name="Garbe J."/>
        </authorList>
    </citation>
    <scope>NUCLEOTIDE SEQUENCE</scope>
    <source>
        <strain evidence="1">Duluth1</strain>
        <tissue evidence="1">Whole animal</tissue>
    </source>
</reference>
<dbReference type="AlphaFoldDB" id="A0A9D4C1H8"/>
<evidence type="ECO:0000313" key="2">
    <source>
        <dbReference type="Proteomes" id="UP000828390"/>
    </source>
</evidence>
<dbReference type="EMBL" id="JAIWYP010000013">
    <property type="protein sequence ID" value="KAH3715441.1"/>
    <property type="molecule type" value="Genomic_DNA"/>
</dbReference>
<dbReference type="Proteomes" id="UP000828390">
    <property type="component" value="Unassembled WGS sequence"/>
</dbReference>
<proteinExistence type="predicted"/>
<reference evidence="1" key="1">
    <citation type="journal article" date="2019" name="bioRxiv">
        <title>The Genome of the Zebra Mussel, Dreissena polymorpha: A Resource for Invasive Species Research.</title>
        <authorList>
            <person name="McCartney M.A."/>
            <person name="Auch B."/>
            <person name="Kono T."/>
            <person name="Mallez S."/>
            <person name="Zhang Y."/>
            <person name="Obille A."/>
            <person name="Becker A."/>
            <person name="Abrahante J.E."/>
            <person name="Garbe J."/>
            <person name="Badalamenti J.P."/>
            <person name="Herman A."/>
            <person name="Mangelson H."/>
            <person name="Liachko I."/>
            <person name="Sullivan S."/>
            <person name="Sone E.D."/>
            <person name="Koren S."/>
            <person name="Silverstein K.A.T."/>
            <person name="Beckman K.B."/>
            <person name="Gohl D.M."/>
        </authorList>
    </citation>
    <scope>NUCLEOTIDE SEQUENCE</scope>
    <source>
        <strain evidence="1">Duluth1</strain>
        <tissue evidence="1">Whole animal</tissue>
    </source>
</reference>
<sequence>MFGKWQLREGRSIDLPTSLTTCGQSLVDGYQTKAQDAKDPEGPHPLFPSSCSDLLAEGQKSLCDGVVSIVRACVRLFLVYKKKSTVFIRFYQTCSVCLY</sequence>
<gene>
    <name evidence="1" type="ORF">DPMN_058151</name>
</gene>
<protein>
    <submittedName>
        <fullName evidence="1">Uncharacterized protein</fullName>
    </submittedName>
</protein>
<name>A0A9D4C1H8_DREPO</name>
<accession>A0A9D4C1H8</accession>
<evidence type="ECO:0000313" key="1">
    <source>
        <dbReference type="EMBL" id="KAH3715441.1"/>
    </source>
</evidence>
<organism evidence="1 2">
    <name type="scientific">Dreissena polymorpha</name>
    <name type="common">Zebra mussel</name>
    <name type="synonym">Mytilus polymorpha</name>
    <dbReference type="NCBI Taxonomy" id="45954"/>
    <lineage>
        <taxon>Eukaryota</taxon>
        <taxon>Metazoa</taxon>
        <taxon>Spiralia</taxon>
        <taxon>Lophotrochozoa</taxon>
        <taxon>Mollusca</taxon>
        <taxon>Bivalvia</taxon>
        <taxon>Autobranchia</taxon>
        <taxon>Heteroconchia</taxon>
        <taxon>Euheterodonta</taxon>
        <taxon>Imparidentia</taxon>
        <taxon>Neoheterodontei</taxon>
        <taxon>Myida</taxon>
        <taxon>Dreissenoidea</taxon>
        <taxon>Dreissenidae</taxon>
        <taxon>Dreissena</taxon>
    </lineage>
</organism>
<keyword evidence="2" id="KW-1185">Reference proteome</keyword>